<keyword evidence="4" id="KW-1185">Reference proteome</keyword>
<evidence type="ECO:0000256" key="1">
    <source>
        <dbReference type="ARBA" id="ARBA00008791"/>
    </source>
</evidence>
<dbReference type="PRINTS" id="PR01438">
    <property type="entry name" value="UNVRSLSTRESS"/>
</dbReference>
<dbReference type="RefSeq" id="WP_386668821.1">
    <property type="nucleotide sequence ID" value="NZ_JBHLTG010000002.1"/>
</dbReference>
<reference evidence="3 4" key="1">
    <citation type="submission" date="2024-09" db="EMBL/GenBank/DDBJ databases">
        <authorList>
            <person name="Sun Q."/>
            <person name="Mori K."/>
        </authorList>
    </citation>
    <scope>NUCLEOTIDE SEQUENCE [LARGE SCALE GENOMIC DNA]</scope>
    <source>
        <strain evidence="3 4">KCTC 23076</strain>
    </source>
</reference>
<accession>A0ABV6RP02</accession>
<dbReference type="PANTHER" id="PTHR46268">
    <property type="entry name" value="STRESS RESPONSE PROTEIN NHAX"/>
    <property type="match status" value="1"/>
</dbReference>
<evidence type="ECO:0000259" key="2">
    <source>
        <dbReference type="Pfam" id="PF00582"/>
    </source>
</evidence>
<name>A0ABV6RP02_9GAMM</name>
<dbReference type="CDD" id="cd00293">
    <property type="entry name" value="USP-like"/>
    <property type="match status" value="1"/>
</dbReference>
<feature type="domain" description="UspA" evidence="2">
    <location>
        <begin position="5"/>
        <end position="135"/>
    </location>
</feature>
<feature type="domain" description="UspA" evidence="2">
    <location>
        <begin position="144"/>
        <end position="271"/>
    </location>
</feature>
<dbReference type="SUPFAM" id="SSF52402">
    <property type="entry name" value="Adenine nucleotide alpha hydrolases-like"/>
    <property type="match status" value="2"/>
</dbReference>
<evidence type="ECO:0000313" key="3">
    <source>
        <dbReference type="EMBL" id="MFC0678725.1"/>
    </source>
</evidence>
<comment type="caution">
    <text evidence="3">The sequence shown here is derived from an EMBL/GenBank/DDBJ whole genome shotgun (WGS) entry which is preliminary data.</text>
</comment>
<sequence length="276" mass="28855">MSSYVVGVDGSAPSKAALEWALERSESRRRHPLRLVHVLDDEAGLAGPDIQLQAEREGRRLLAERLEEARQLYPDLELSSTVLHGSMPWELSHAAGPPDMLVLGTHRSSSSDGRVLGSRSVQVASITPATLAVIPDRRRNPAGPVVVGVGMREPAGPAVVWAAHEAAATKLPLLLVHGMGSAERRAGAPHPELAAINLSEAKKLALEIEPGATVSTRLSPDGAAQALLAAAYEASTLVVGPSRTFGTGASPIGTVTQSVLLNTHCPVLVTRYSAGA</sequence>
<gene>
    <name evidence="3" type="ORF">ACFFGH_12825</name>
</gene>
<dbReference type="PANTHER" id="PTHR46268:SF6">
    <property type="entry name" value="UNIVERSAL STRESS PROTEIN UP12"/>
    <property type="match status" value="1"/>
</dbReference>
<proteinExistence type="inferred from homology"/>
<dbReference type="Proteomes" id="UP001589896">
    <property type="component" value="Unassembled WGS sequence"/>
</dbReference>
<dbReference type="EMBL" id="JBHLTG010000002">
    <property type="protein sequence ID" value="MFC0678725.1"/>
    <property type="molecule type" value="Genomic_DNA"/>
</dbReference>
<dbReference type="Gene3D" id="3.40.50.620">
    <property type="entry name" value="HUPs"/>
    <property type="match status" value="2"/>
</dbReference>
<protein>
    <submittedName>
        <fullName evidence="3">Universal stress protein</fullName>
    </submittedName>
</protein>
<organism evidence="3 4">
    <name type="scientific">Lysobacter korlensis</name>
    <dbReference type="NCBI Taxonomy" id="553636"/>
    <lineage>
        <taxon>Bacteria</taxon>
        <taxon>Pseudomonadati</taxon>
        <taxon>Pseudomonadota</taxon>
        <taxon>Gammaproteobacteria</taxon>
        <taxon>Lysobacterales</taxon>
        <taxon>Lysobacteraceae</taxon>
        <taxon>Lysobacter</taxon>
    </lineage>
</organism>
<dbReference type="InterPro" id="IPR006015">
    <property type="entry name" value="Universal_stress_UspA"/>
</dbReference>
<dbReference type="Pfam" id="PF00582">
    <property type="entry name" value="Usp"/>
    <property type="match status" value="2"/>
</dbReference>
<comment type="similarity">
    <text evidence="1">Belongs to the universal stress protein A family.</text>
</comment>
<dbReference type="InterPro" id="IPR014729">
    <property type="entry name" value="Rossmann-like_a/b/a_fold"/>
</dbReference>
<dbReference type="InterPro" id="IPR006016">
    <property type="entry name" value="UspA"/>
</dbReference>
<evidence type="ECO:0000313" key="4">
    <source>
        <dbReference type="Proteomes" id="UP001589896"/>
    </source>
</evidence>